<dbReference type="GO" id="GO:0008418">
    <property type="term" value="F:protein-N-terminal asparagine amidohydrolase activity"/>
    <property type="evidence" value="ECO:0007669"/>
    <property type="project" value="InterPro"/>
</dbReference>
<evidence type="ECO:0000256" key="1">
    <source>
        <dbReference type="SAM" id="MobiDB-lite"/>
    </source>
</evidence>
<reference evidence="2" key="1">
    <citation type="submission" date="2019-09" db="EMBL/GenBank/DDBJ databases">
        <title>Draft genome information of white flower Hibiscus syriacus.</title>
        <authorList>
            <person name="Kim Y.-M."/>
        </authorList>
    </citation>
    <scope>NUCLEOTIDE SEQUENCE [LARGE SCALE GENOMIC DNA]</scope>
    <source>
        <strain evidence="2">YM2019G1</strain>
    </source>
</reference>
<dbReference type="AlphaFoldDB" id="A0A6A2YFD2"/>
<dbReference type="PANTHER" id="PTHR12498:SF0">
    <property type="entry name" value="PROTEIN N-TERMINAL ASPARAGINE AMIDOHYDROLASE"/>
    <property type="match status" value="1"/>
</dbReference>
<gene>
    <name evidence="2" type="ORF">F3Y22_tig00111779pilonHSYRG00084</name>
</gene>
<dbReference type="GO" id="GO:0006511">
    <property type="term" value="P:ubiquitin-dependent protein catabolic process"/>
    <property type="evidence" value="ECO:0007669"/>
    <property type="project" value="TreeGrafter"/>
</dbReference>
<dbReference type="Pfam" id="PF14736">
    <property type="entry name" value="N_Asn_amidohyd"/>
    <property type="match status" value="2"/>
</dbReference>
<feature type="compositionally biased region" description="Low complexity" evidence="1">
    <location>
        <begin position="11"/>
        <end position="21"/>
    </location>
</feature>
<evidence type="ECO:0000313" key="2">
    <source>
        <dbReference type="EMBL" id="KAE8673557.1"/>
    </source>
</evidence>
<protein>
    <submittedName>
        <fullName evidence="2">N-terminal asparagine amidohydrolase family protein, putative isoform 2</fullName>
    </submittedName>
</protein>
<comment type="caution">
    <text evidence="2">The sequence shown here is derived from an EMBL/GenBank/DDBJ whole genome shotgun (WGS) entry which is preliminary data.</text>
</comment>
<dbReference type="PANTHER" id="PTHR12498">
    <property type="entry name" value="N-TERMINAL ASPARAGINE AMIDOHYDROLASE"/>
    <property type="match status" value="1"/>
</dbReference>
<accession>A0A6A2YFD2</accession>
<feature type="region of interest" description="Disordered" evidence="1">
    <location>
        <begin position="1"/>
        <end position="21"/>
    </location>
</feature>
<proteinExistence type="predicted"/>
<dbReference type="InterPro" id="IPR026750">
    <property type="entry name" value="NTAN1"/>
</dbReference>
<evidence type="ECO:0000313" key="3">
    <source>
        <dbReference type="Proteomes" id="UP000436088"/>
    </source>
</evidence>
<organism evidence="2 3">
    <name type="scientific">Hibiscus syriacus</name>
    <name type="common">Rose of Sharon</name>
    <dbReference type="NCBI Taxonomy" id="106335"/>
    <lineage>
        <taxon>Eukaryota</taxon>
        <taxon>Viridiplantae</taxon>
        <taxon>Streptophyta</taxon>
        <taxon>Embryophyta</taxon>
        <taxon>Tracheophyta</taxon>
        <taxon>Spermatophyta</taxon>
        <taxon>Magnoliopsida</taxon>
        <taxon>eudicotyledons</taxon>
        <taxon>Gunneridae</taxon>
        <taxon>Pentapetalae</taxon>
        <taxon>rosids</taxon>
        <taxon>malvids</taxon>
        <taxon>Malvales</taxon>
        <taxon>Malvaceae</taxon>
        <taxon>Malvoideae</taxon>
        <taxon>Hibiscus</taxon>
    </lineage>
</organism>
<name>A0A6A2YFD2_HIBSY</name>
<keyword evidence="3" id="KW-1185">Reference proteome</keyword>
<dbReference type="Proteomes" id="UP000436088">
    <property type="component" value="Unassembled WGS sequence"/>
</dbReference>
<sequence>MIFVDGNPFFSSSSSSTSSSGSRTSDLLAALLEHPILVSATRSFKSIEERKVSGKSMDSKLPTSSSNPKYVYLFQREYATVDPSLVHVASEDLKDYWQYLSLNFISFDLLNVMCAVEYHICHNFVGVAIRNRKNGMTSVAHTDSPKVVDIGFSQMLKLVVDHDLDADLDVHLVGGFEDVPPDHSRDRSKSKGKRVDENAYPVFNGFLVETSSGSIIPGGFDRTSRCPDEIVRKLRVSASYEDPSWNGKLLDTYDTKTDRFIIAPCIWTNRLVKIVKSLQSLSDSEILTTCSTSPLAEGPDFVENEKRLWDYLINHQNWQETFPMAQPRVFERTDEGGWERVVRIKIH</sequence>
<dbReference type="GO" id="GO:0005634">
    <property type="term" value="C:nucleus"/>
    <property type="evidence" value="ECO:0007669"/>
    <property type="project" value="TreeGrafter"/>
</dbReference>
<dbReference type="EMBL" id="VEPZ02001425">
    <property type="protein sequence ID" value="KAE8673557.1"/>
    <property type="molecule type" value="Genomic_DNA"/>
</dbReference>